<organism evidence="4 5">
    <name type="scientific">Labeo rohita</name>
    <name type="common">Indian major carp</name>
    <name type="synonym">Cyprinus rohita</name>
    <dbReference type="NCBI Taxonomy" id="84645"/>
    <lineage>
        <taxon>Eukaryota</taxon>
        <taxon>Metazoa</taxon>
        <taxon>Chordata</taxon>
        <taxon>Craniata</taxon>
        <taxon>Vertebrata</taxon>
        <taxon>Euteleostomi</taxon>
        <taxon>Actinopterygii</taxon>
        <taxon>Neopterygii</taxon>
        <taxon>Teleostei</taxon>
        <taxon>Ostariophysi</taxon>
        <taxon>Cypriniformes</taxon>
        <taxon>Cyprinidae</taxon>
        <taxon>Labeoninae</taxon>
        <taxon>Labeonini</taxon>
        <taxon>Labeo</taxon>
    </lineage>
</organism>
<gene>
    <name evidence="4" type="ORF">H4Q32_026381</name>
</gene>
<dbReference type="PANTHER" id="PTHR33066:SF2">
    <property type="entry name" value="FILAGGRIN-2-LIKE"/>
    <property type="match status" value="1"/>
</dbReference>
<evidence type="ECO:0000313" key="5">
    <source>
        <dbReference type="Proteomes" id="UP000830375"/>
    </source>
</evidence>
<name>A0ABQ8L5Z2_LABRO</name>
<dbReference type="PANTHER" id="PTHR33066">
    <property type="entry name" value="INTEGRASE_SAM-LIKE_N DOMAIN-CONTAINING PROTEIN"/>
    <property type="match status" value="1"/>
</dbReference>
<dbReference type="EMBL" id="JACTAM010001753">
    <property type="protein sequence ID" value="KAI2646176.1"/>
    <property type="molecule type" value="Genomic_DNA"/>
</dbReference>
<dbReference type="CDD" id="cd09275">
    <property type="entry name" value="RNase_HI_RT_DIRS1"/>
    <property type="match status" value="1"/>
</dbReference>
<feature type="chain" id="PRO_5047284093" evidence="3">
    <location>
        <begin position="23"/>
        <end position="301"/>
    </location>
</feature>
<dbReference type="Gene3D" id="1.10.150.130">
    <property type="match status" value="1"/>
</dbReference>
<sequence>MWSGRHLSWHINCLEMLAVFRALKYFLPDLRDSHVLVRTDSTAVVYYINHQGGLRSRPLYKPCVVPGQTPLSASSSHSWASECGSRCPVEAGAKARGMDASPRGGEADLESLWSGSSGSLRHEGEHAMFPLVLSSSSSSPGAGCYGTEVAPVRLSPDRSAPGSSGESTPGRGQPTTSSPVLAGPSMVLGPGISPRWLSMGDSRQEGSPLTGGGHHPSPPSLPGVVEAVGVAPEGAQLIASGLSTKVVETILQSRAPSMRKLYALKWKLFTSWCGERQQDPGNCPVGTVLEFLQARFSTGFS</sequence>
<protein>
    <submittedName>
        <fullName evidence="4">Protein Daple</fullName>
    </submittedName>
</protein>
<keyword evidence="3" id="KW-0732">Signal</keyword>
<accession>A0ABQ8L5Z2</accession>
<reference evidence="4 5" key="1">
    <citation type="submission" date="2022-01" db="EMBL/GenBank/DDBJ databases">
        <title>A high-quality chromosome-level genome assembly of rohu carp, Labeo rohita.</title>
        <authorList>
            <person name="Arick M.A. II"/>
            <person name="Hsu C.-Y."/>
            <person name="Magbanua Z."/>
            <person name="Pechanova O."/>
            <person name="Grover C."/>
            <person name="Miller E."/>
            <person name="Thrash A."/>
            <person name="Ezzel L."/>
            <person name="Alam S."/>
            <person name="Benzie J."/>
            <person name="Hamilton M."/>
            <person name="Karsi A."/>
            <person name="Lawrence M.L."/>
            <person name="Peterson D.G."/>
        </authorList>
    </citation>
    <scope>NUCLEOTIDE SEQUENCE [LARGE SCALE GENOMIC DNA]</scope>
    <source>
        <strain evidence="5">BAU-BD-2019</strain>
        <tissue evidence="4">Blood</tissue>
    </source>
</reference>
<dbReference type="InterPro" id="IPR010998">
    <property type="entry name" value="Integrase_recombinase_N"/>
</dbReference>
<evidence type="ECO:0000256" key="3">
    <source>
        <dbReference type="SAM" id="SignalP"/>
    </source>
</evidence>
<comment type="caution">
    <text evidence="4">The sequence shown here is derived from an EMBL/GenBank/DDBJ whole genome shotgun (WGS) entry which is preliminary data.</text>
</comment>
<keyword evidence="5" id="KW-1185">Reference proteome</keyword>
<evidence type="ECO:0000256" key="2">
    <source>
        <dbReference type="SAM" id="MobiDB-lite"/>
    </source>
</evidence>
<keyword evidence="1" id="KW-0238">DNA-binding</keyword>
<evidence type="ECO:0000256" key="1">
    <source>
        <dbReference type="ARBA" id="ARBA00023125"/>
    </source>
</evidence>
<evidence type="ECO:0000313" key="4">
    <source>
        <dbReference type="EMBL" id="KAI2646176.1"/>
    </source>
</evidence>
<feature type="signal peptide" evidence="3">
    <location>
        <begin position="1"/>
        <end position="22"/>
    </location>
</feature>
<proteinExistence type="predicted"/>
<feature type="region of interest" description="Disordered" evidence="2">
    <location>
        <begin position="138"/>
        <end position="221"/>
    </location>
</feature>
<dbReference type="Proteomes" id="UP000830375">
    <property type="component" value="Unassembled WGS sequence"/>
</dbReference>